<dbReference type="AlphaFoldDB" id="A0A098YU97"/>
<organism evidence="2 3">
    <name type="scientific">Hoylesella timonensis S9-PR14</name>
    <dbReference type="NCBI Taxonomy" id="1401062"/>
    <lineage>
        <taxon>Bacteria</taxon>
        <taxon>Pseudomonadati</taxon>
        <taxon>Bacteroidota</taxon>
        <taxon>Bacteroidia</taxon>
        <taxon>Bacteroidales</taxon>
        <taxon>Prevotellaceae</taxon>
        <taxon>Hoylesella</taxon>
    </lineage>
</organism>
<evidence type="ECO:0000313" key="3">
    <source>
        <dbReference type="Proteomes" id="UP000029723"/>
    </source>
</evidence>
<evidence type="ECO:0008006" key="4">
    <source>
        <dbReference type="Google" id="ProtNLM"/>
    </source>
</evidence>
<comment type="caution">
    <text evidence="2">The sequence shown here is derived from an EMBL/GenBank/DDBJ whole genome shotgun (WGS) entry which is preliminary data.</text>
</comment>
<dbReference type="Gene3D" id="2.40.70.10">
    <property type="entry name" value="Acid Proteases"/>
    <property type="match status" value="1"/>
</dbReference>
<dbReference type="RefSeq" id="WP_036926082.1">
    <property type="nucleotide sequence ID" value="NZ_JRPQ01000040.1"/>
</dbReference>
<gene>
    <name evidence="2" type="ORF">HMPREF9304_01705</name>
</gene>
<keyword evidence="1" id="KW-0732">Signal</keyword>
<accession>A0A098YU97</accession>
<dbReference type="InterPro" id="IPR021109">
    <property type="entry name" value="Peptidase_aspartic_dom_sf"/>
</dbReference>
<name>A0A098YU97_9BACT</name>
<evidence type="ECO:0000313" key="2">
    <source>
        <dbReference type="EMBL" id="KGI22916.1"/>
    </source>
</evidence>
<feature type="signal peptide" evidence="1">
    <location>
        <begin position="1"/>
        <end position="21"/>
    </location>
</feature>
<sequence>MKYLRLFVVYLVIAFPTSAFSHSQRILEEKQFLEYLYKGRYWEMTQFYSKSNIDCPTLKLLNSVYTAIGDNRNDLAIQLLDENMKTHWKEYDRNTQIFSGLMVNLCLTEGRYDDALAQYNWLKDVYSPLQQQYYKNQKITADVNKMIDEEAKVMKIARKRPQMRIVCKGEPNPIKFTLEPHIKTKLKVNETTETFLWDTGSPVAISLPHRYADELDLDYRSDSIVSGNEKIAIAYIDSLMIGNYTLYHVPTCIVDMKSPIPALYKQHASKKKLLEAMNVYNEMNCPIIGLPIIKLFEKFGIDWKYECFFFPKEQLPTPHFEERIFMTNYSRPYLLTPITINSMSMMGSVDTGSSFYMGLNRQYQKDNSKLFPIGYDKSNDIYSVTMVGLQDTLGVFLLNPSLTYGYTAMKPTYLIKLRDSVMTNEPWDVLLGYPFFKSLGEAMVIDFKEMKVKIWEKSDNPRLY</sequence>
<feature type="chain" id="PRO_5001951492" description="Aspartyl protease" evidence="1">
    <location>
        <begin position="22"/>
        <end position="464"/>
    </location>
</feature>
<dbReference type="Proteomes" id="UP000029723">
    <property type="component" value="Unassembled WGS sequence"/>
</dbReference>
<proteinExistence type="predicted"/>
<reference evidence="2 3" key="1">
    <citation type="submission" date="2014-07" db="EMBL/GenBank/DDBJ databases">
        <authorList>
            <person name="McCorrison J."/>
            <person name="Sanka R."/>
            <person name="Torralba M."/>
            <person name="Gillis M."/>
            <person name="Haft D.H."/>
            <person name="Methe B."/>
            <person name="Sutton G."/>
            <person name="Nelson K.E."/>
        </authorList>
    </citation>
    <scope>NUCLEOTIDE SEQUENCE [LARGE SCALE GENOMIC DNA]</scope>
    <source>
        <strain evidence="2 3">S9-PR14</strain>
    </source>
</reference>
<dbReference type="EMBL" id="JRPQ01000040">
    <property type="protein sequence ID" value="KGI22916.1"/>
    <property type="molecule type" value="Genomic_DNA"/>
</dbReference>
<dbReference type="OrthoDB" id="1100862at2"/>
<protein>
    <recommendedName>
        <fullName evidence="4">Aspartyl protease</fullName>
    </recommendedName>
</protein>
<evidence type="ECO:0000256" key="1">
    <source>
        <dbReference type="SAM" id="SignalP"/>
    </source>
</evidence>